<dbReference type="SMART" id="SM00984">
    <property type="entry name" value="UDPG_MGDP_dh_C"/>
    <property type="match status" value="1"/>
</dbReference>
<dbReference type="GO" id="GO:0016628">
    <property type="term" value="F:oxidoreductase activity, acting on the CH-CH group of donors, NAD or NADP as acceptor"/>
    <property type="evidence" value="ECO:0007669"/>
    <property type="project" value="InterPro"/>
</dbReference>
<evidence type="ECO:0000256" key="7">
    <source>
        <dbReference type="ARBA" id="ARBA00049130"/>
    </source>
</evidence>
<dbReference type="Pfam" id="PF03720">
    <property type="entry name" value="UDPG_MGDP_dh_C"/>
    <property type="match status" value="1"/>
</dbReference>
<dbReference type="GO" id="GO:0051287">
    <property type="term" value="F:NAD binding"/>
    <property type="evidence" value="ECO:0007669"/>
    <property type="project" value="InterPro"/>
</dbReference>
<dbReference type="Gene3D" id="3.40.50.720">
    <property type="entry name" value="NAD(P)-binding Rossmann-like Domain"/>
    <property type="match status" value="2"/>
</dbReference>
<keyword evidence="5" id="KW-0520">NAD</keyword>
<dbReference type="InterPro" id="IPR028359">
    <property type="entry name" value="UDP_ManNAc/GlcNAc_DH"/>
</dbReference>
<reference evidence="10 11" key="1">
    <citation type="submission" date="2019-12" db="EMBL/GenBank/DDBJ databases">
        <title>Halocatena pleomorpha gen. nov. sp. nov., an extremely halophilic archaeon of family Halobacteriaceae isolated from saltpan soil.</title>
        <authorList>
            <person name="Pal Y."/>
            <person name="Verma A."/>
            <person name="Krishnamurthi S."/>
            <person name="Kumar P."/>
        </authorList>
    </citation>
    <scope>NUCLEOTIDE SEQUENCE [LARGE SCALE GENOMIC DNA]</scope>
    <source>
        <strain evidence="10 11">JCM 16495</strain>
    </source>
</reference>
<dbReference type="EC" id="1.1.1.336" evidence="2"/>
<dbReference type="Pfam" id="PF00984">
    <property type="entry name" value="UDPG_MGDP_dh"/>
    <property type="match status" value="1"/>
</dbReference>
<evidence type="ECO:0000256" key="3">
    <source>
        <dbReference type="ARBA" id="ARBA00016796"/>
    </source>
</evidence>
<dbReference type="InterPro" id="IPR036291">
    <property type="entry name" value="NAD(P)-bd_dom_sf"/>
</dbReference>
<sequence>MTTVCVHGLGYVGLPTAALLAHNGNEVVGYDVDERKLDRLHRRELRLGEADLERYIVEALDDGTLVPSNTVEPANVHVICVPTPLDFEAERADLEYVLSAAEGITNVLREGDTVLLESTVPPGTTEGPLREALERSGLRAGEDFHLAYSPETVLPGNILHELTHNDRFVGGVDQESTDHVAALYEPCIDGTVHRTPDATTAEFVKLAQNAYRDTNIAFANELSNVARDYGVDSRAAIALANRHSRVDILQPGPGVGGHCLPVDPLFFAHDSDALDLIYSARRVNDGMSDVVVDLLEEHLGTLAGKRIAVLGVAYKANVDDTRNSPGLKLAGALQQAVPEKAIADGGMAVETRLCDPMVDDDRLDLVDVDEAVTDADAIVVTADHDAFRALDANEIRSKMRGDLLLDTKGTMDAETWTAAGFDVVGL</sequence>
<organism evidence="10 11">
    <name type="scientific">Halomarina oriensis</name>
    <dbReference type="NCBI Taxonomy" id="671145"/>
    <lineage>
        <taxon>Archaea</taxon>
        <taxon>Methanobacteriati</taxon>
        <taxon>Methanobacteriota</taxon>
        <taxon>Stenosarchaea group</taxon>
        <taxon>Halobacteria</taxon>
        <taxon>Halobacteriales</taxon>
        <taxon>Natronomonadaceae</taxon>
        <taxon>Halomarina</taxon>
    </lineage>
</organism>
<dbReference type="SUPFAM" id="SSF52413">
    <property type="entry name" value="UDP-glucose/GDP-mannose dehydrogenase C-terminal domain"/>
    <property type="match status" value="1"/>
</dbReference>
<evidence type="ECO:0000256" key="2">
    <source>
        <dbReference type="ARBA" id="ARBA00012935"/>
    </source>
</evidence>
<comment type="catalytic activity">
    <reaction evidence="7">
        <text>UDP-N-acetyl-alpha-D-mannosamine + 2 NAD(+) + H2O = UDP-N-acetyl-alpha-D-mannosaminouronate + 2 NADH + 3 H(+)</text>
        <dbReference type="Rhea" id="RHEA:25780"/>
        <dbReference type="ChEBI" id="CHEBI:15377"/>
        <dbReference type="ChEBI" id="CHEBI:15378"/>
        <dbReference type="ChEBI" id="CHEBI:57540"/>
        <dbReference type="ChEBI" id="CHEBI:57945"/>
        <dbReference type="ChEBI" id="CHEBI:68623"/>
        <dbReference type="ChEBI" id="CHEBI:70731"/>
        <dbReference type="EC" id="1.1.1.336"/>
    </reaction>
</comment>
<dbReference type="SUPFAM" id="SSF48179">
    <property type="entry name" value="6-phosphogluconate dehydrogenase C-terminal domain-like"/>
    <property type="match status" value="1"/>
</dbReference>
<dbReference type="InterPro" id="IPR014026">
    <property type="entry name" value="UDP-Glc/GDP-Man_DH_dimer"/>
</dbReference>
<accession>A0A6B0GFC0</accession>
<dbReference type="InterPro" id="IPR017476">
    <property type="entry name" value="UDP-Glc/GDP-Man"/>
</dbReference>
<dbReference type="SUPFAM" id="SSF51735">
    <property type="entry name" value="NAD(P)-binding Rossmann-fold domains"/>
    <property type="match status" value="1"/>
</dbReference>
<dbReference type="NCBIfam" id="TIGR03026">
    <property type="entry name" value="NDP-sugDHase"/>
    <property type="match status" value="1"/>
</dbReference>
<protein>
    <recommendedName>
        <fullName evidence="3">UDP-N-acetyl-D-mannosamine dehydrogenase</fullName>
        <ecNumber evidence="2">1.1.1.336</ecNumber>
    </recommendedName>
    <alternativeName>
        <fullName evidence="6">UDP-ManNAc 6-dehydrogenase</fullName>
    </alternativeName>
</protein>
<dbReference type="PIRSF" id="PIRSF000124">
    <property type="entry name" value="UDPglc_GDPman_dh"/>
    <property type="match status" value="1"/>
</dbReference>
<keyword evidence="4" id="KW-0560">Oxidoreductase</keyword>
<proteinExistence type="inferred from homology"/>
<evidence type="ECO:0000313" key="11">
    <source>
        <dbReference type="Proteomes" id="UP000451471"/>
    </source>
</evidence>
<gene>
    <name evidence="10" type="ORF">GQS65_01680</name>
</gene>
<comment type="caution">
    <text evidence="10">The sequence shown here is derived from an EMBL/GenBank/DDBJ whole genome shotgun (WGS) entry which is preliminary data.</text>
</comment>
<dbReference type="PANTHER" id="PTHR43491">
    <property type="entry name" value="UDP-N-ACETYL-D-MANNOSAMINE DEHYDROGENASE"/>
    <property type="match status" value="1"/>
</dbReference>
<evidence type="ECO:0000313" key="10">
    <source>
        <dbReference type="EMBL" id="MWG33210.1"/>
    </source>
</evidence>
<comment type="similarity">
    <text evidence="1 8">Belongs to the UDP-glucose/GDP-mannose dehydrogenase family.</text>
</comment>
<dbReference type="InterPro" id="IPR014027">
    <property type="entry name" value="UDP-Glc/GDP-Man_DH_C"/>
</dbReference>
<feature type="domain" description="UDP-glucose/GDP-mannose dehydrogenase C-terminal" evidence="9">
    <location>
        <begin position="308"/>
        <end position="413"/>
    </location>
</feature>
<name>A0A6B0GFC0_9EURY</name>
<evidence type="ECO:0000256" key="1">
    <source>
        <dbReference type="ARBA" id="ARBA00006601"/>
    </source>
</evidence>
<evidence type="ECO:0000256" key="8">
    <source>
        <dbReference type="PIRNR" id="PIRNR000124"/>
    </source>
</evidence>
<dbReference type="InterPro" id="IPR036220">
    <property type="entry name" value="UDP-Glc/GDP-Man_DH_C_sf"/>
</dbReference>
<dbReference type="Proteomes" id="UP000451471">
    <property type="component" value="Unassembled WGS sequence"/>
</dbReference>
<dbReference type="AlphaFoldDB" id="A0A6B0GFC0"/>
<dbReference type="PANTHER" id="PTHR43491:SF2">
    <property type="entry name" value="UDP-N-ACETYL-D-MANNOSAMINE DEHYDROGENASE"/>
    <property type="match status" value="1"/>
</dbReference>
<evidence type="ECO:0000256" key="4">
    <source>
        <dbReference type="ARBA" id="ARBA00023002"/>
    </source>
</evidence>
<keyword evidence="11" id="KW-1185">Reference proteome</keyword>
<dbReference type="GO" id="GO:0000271">
    <property type="term" value="P:polysaccharide biosynthetic process"/>
    <property type="evidence" value="ECO:0007669"/>
    <property type="project" value="InterPro"/>
</dbReference>
<dbReference type="GO" id="GO:0089714">
    <property type="term" value="F:UDP-N-acetyl-D-mannosamine dehydrogenase activity"/>
    <property type="evidence" value="ECO:0007669"/>
    <property type="project" value="UniProtKB-EC"/>
</dbReference>
<dbReference type="RefSeq" id="WP_158202941.1">
    <property type="nucleotide sequence ID" value="NZ_WSZK01000005.1"/>
</dbReference>
<evidence type="ECO:0000256" key="6">
    <source>
        <dbReference type="ARBA" id="ARBA00030172"/>
    </source>
</evidence>
<evidence type="ECO:0000256" key="5">
    <source>
        <dbReference type="ARBA" id="ARBA00023027"/>
    </source>
</evidence>
<dbReference type="InterPro" id="IPR008927">
    <property type="entry name" value="6-PGluconate_DH-like_C_sf"/>
</dbReference>
<dbReference type="InterPro" id="IPR001732">
    <property type="entry name" value="UDP-Glc/GDP-Man_DH_N"/>
</dbReference>
<dbReference type="OrthoDB" id="372050at2157"/>
<evidence type="ECO:0000259" key="9">
    <source>
        <dbReference type="SMART" id="SM00984"/>
    </source>
</evidence>
<dbReference type="Pfam" id="PF03721">
    <property type="entry name" value="UDPG_MGDP_dh_N"/>
    <property type="match status" value="1"/>
</dbReference>
<dbReference type="PIRSF" id="PIRSF500136">
    <property type="entry name" value="UDP_ManNAc_DH"/>
    <property type="match status" value="1"/>
</dbReference>
<dbReference type="EMBL" id="WSZK01000005">
    <property type="protein sequence ID" value="MWG33210.1"/>
    <property type="molecule type" value="Genomic_DNA"/>
</dbReference>